<feature type="domain" description="Solute-binding protein family 5" evidence="1">
    <location>
        <begin position="130"/>
        <end position="493"/>
    </location>
</feature>
<dbReference type="Gene3D" id="3.40.190.10">
    <property type="entry name" value="Periplasmic binding protein-like II"/>
    <property type="match status" value="1"/>
</dbReference>
<dbReference type="InterPro" id="IPR039424">
    <property type="entry name" value="SBP_5"/>
</dbReference>
<organism evidence="2 3">
    <name type="scientific">Arthrobacter psychrolactophilus</name>
    <dbReference type="NCBI Taxonomy" id="92442"/>
    <lineage>
        <taxon>Bacteria</taxon>
        <taxon>Bacillati</taxon>
        <taxon>Actinomycetota</taxon>
        <taxon>Actinomycetes</taxon>
        <taxon>Micrococcales</taxon>
        <taxon>Micrococcaceae</taxon>
        <taxon>Arthrobacter</taxon>
    </lineage>
</organism>
<dbReference type="Gene3D" id="3.90.76.10">
    <property type="entry name" value="Dipeptide-binding Protein, Domain 1"/>
    <property type="match status" value="1"/>
</dbReference>
<gene>
    <name evidence="2" type="ORF">CVS30_04735</name>
</gene>
<comment type="caution">
    <text evidence="2">The sequence shown here is derived from an EMBL/GenBank/DDBJ whole genome shotgun (WGS) entry which is preliminary data.</text>
</comment>
<keyword evidence="3" id="KW-1185">Reference proteome</keyword>
<name>A0A2V5IRU8_9MICC</name>
<dbReference type="GO" id="GO:0043190">
    <property type="term" value="C:ATP-binding cassette (ABC) transporter complex"/>
    <property type="evidence" value="ECO:0007669"/>
    <property type="project" value="InterPro"/>
</dbReference>
<evidence type="ECO:0000313" key="3">
    <source>
        <dbReference type="Proteomes" id="UP000247980"/>
    </source>
</evidence>
<evidence type="ECO:0000313" key="2">
    <source>
        <dbReference type="EMBL" id="PYI39278.1"/>
    </source>
</evidence>
<dbReference type="PANTHER" id="PTHR30290">
    <property type="entry name" value="PERIPLASMIC BINDING COMPONENT OF ABC TRANSPORTER"/>
    <property type="match status" value="1"/>
</dbReference>
<accession>A0A2V5IRU8</accession>
<proteinExistence type="predicted"/>
<dbReference type="SUPFAM" id="SSF53850">
    <property type="entry name" value="Periplasmic binding protein-like II"/>
    <property type="match status" value="1"/>
</dbReference>
<dbReference type="CDD" id="cd08501">
    <property type="entry name" value="PBP2_Lpqw"/>
    <property type="match status" value="1"/>
</dbReference>
<dbReference type="InterPro" id="IPR030678">
    <property type="entry name" value="Peptide/Ni-bd"/>
</dbReference>
<protein>
    <recommendedName>
        <fullName evidence="1">Solute-binding protein family 5 domain-containing protein</fullName>
    </recommendedName>
</protein>
<dbReference type="GO" id="GO:1904680">
    <property type="term" value="F:peptide transmembrane transporter activity"/>
    <property type="evidence" value="ECO:0007669"/>
    <property type="project" value="TreeGrafter"/>
</dbReference>
<dbReference type="PIRSF" id="PIRSF002741">
    <property type="entry name" value="MppA"/>
    <property type="match status" value="1"/>
</dbReference>
<dbReference type="GO" id="GO:0015833">
    <property type="term" value="P:peptide transport"/>
    <property type="evidence" value="ECO:0007669"/>
    <property type="project" value="TreeGrafter"/>
</dbReference>
<dbReference type="Pfam" id="PF00496">
    <property type="entry name" value="SBP_bac_5"/>
    <property type="match status" value="1"/>
</dbReference>
<dbReference type="Proteomes" id="UP000247980">
    <property type="component" value="Unassembled WGS sequence"/>
</dbReference>
<reference evidence="2 3" key="1">
    <citation type="submission" date="2018-05" db="EMBL/GenBank/DDBJ databases">
        <title>Genetic diversity of glacier-inhabiting Cryobacterium bacteria in China and description of Cryobacterium mengkeensis sp. nov. and Arthrobacter glacialis sp. nov.</title>
        <authorList>
            <person name="Liu Q."/>
            <person name="Xin Y.-H."/>
        </authorList>
    </citation>
    <scope>NUCLEOTIDE SEQUENCE [LARGE SCALE GENOMIC DNA]</scope>
    <source>
        <strain evidence="2 3">B7</strain>
    </source>
</reference>
<dbReference type="EMBL" id="QJVC01000003">
    <property type="protein sequence ID" value="PYI39278.1"/>
    <property type="molecule type" value="Genomic_DNA"/>
</dbReference>
<dbReference type="PANTHER" id="PTHR30290:SF65">
    <property type="entry name" value="MONOACYL PHOSPHATIDYLINOSITOL TETRAMANNOSIDE-BINDING PROTEIN LPQW-RELATED"/>
    <property type="match status" value="1"/>
</dbReference>
<sequence length="587" mass="62808">MAGQDKINDQTAVTQWEETMKRINKILGAGALALTLTVTGCSAGGGGGAKETVDSGKGADATASLPTTDWEVAKFDEVKQGGTLTLAVDQLPDNWNLLQADGALEAGAQIIDPTSGGPVRITADGSWEANPDYATEVKVVSDDPQVIGIKLNPKAVWQDGTPMSYKDFDATIKSSNGTNPEFQNAADNVYKDIESVTRGDSDQDFTITFKNKNADWPSILGNKGTVVAASVASDPKTFNEGFASKPMPSNGPYIVDKVDTTAQVVTLVPNPKWWGQAPKLDKVIMKVVSRDALAQAYANKEIDALIVGTNKDNYDTAKKREDGEMQQSAGVTWSHLTINASKGVLADVKVRQAIGHAIDRDTISESRLAPIGAPVTNQNSVVFMPGQKGYEDHATEAIGYDVEKAKALLDEAGYKAGADGARAKDGKALSIAYTLPANNPVSEQIFKLVQANLKVVGVAVTANSVPSDKYFSDYVNKLNFEVTGFSWVGTPFPISSKESLFYPVDSEQNYTGITDEKLGAMWAEANAELDPEKRIKLANDIDKAVMAYAPLIPLTPTPITYGVKKGLVNYGSAQFQDIDWTTVGYKS</sequence>
<dbReference type="AlphaFoldDB" id="A0A2V5IRU8"/>
<dbReference type="GO" id="GO:0042597">
    <property type="term" value="C:periplasmic space"/>
    <property type="evidence" value="ECO:0007669"/>
    <property type="project" value="UniProtKB-ARBA"/>
</dbReference>
<dbReference type="InterPro" id="IPR000914">
    <property type="entry name" value="SBP_5_dom"/>
</dbReference>
<dbReference type="Gene3D" id="3.10.105.10">
    <property type="entry name" value="Dipeptide-binding Protein, Domain 3"/>
    <property type="match status" value="1"/>
</dbReference>
<evidence type="ECO:0000259" key="1">
    <source>
        <dbReference type="Pfam" id="PF00496"/>
    </source>
</evidence>